<dbReference type="InterPro" id="IPR011990">
    <property type="entry name" value="TPR-like_helical_dom_sf"/>
</dbReference>
<organism evidence="3 4">
    <name type="scientific">Phoenix dactylifera</name>
    <name type="common">Date palm</name>
    <dbReference type="NCBI Taxonomy" id="42345"/>
    <lineage>
        <taxon>Eukaryota</taxon>
        <taxon>Viridiplantae</taxon>
        <taxon>Streptophyta</taxon>
        <taxon>Embryophyta</taxon>
        <taxon>Tracheophyta</taxon>
        <taxon>Spermatophyta</taxon>
        <taxon>Magnoliopsida</taxon>
        <taxon>Liliopsida</taxon>
        <taxon>Arecaceae</taxon>
        <taxon>Coryphoideae</taxon>
        <taxon>Phoeniceae</taxon>
        <taxon>Phoenix</taxon>
    </lineage>
</organism>
<reference evidence="3" key="1">
    <citation type="journal article" date="2019" name="Nat. Commun.">
        <title>Genome-wide association mapping of date palm fruit traits.</title>
        <authorList>
            <person name="Hazzouri K.M."/>
            <person name="Gros-Balthazard M."/>
            <person name="Flowers J.M."/>
            <person name="Copetti D."/>
            <person name="Lemansour A."/>
            <person name="Lebrun M."/>
            <person name="Masmoudi K."/>
            <person name="Ferrand S."/>
            <person name="Dhar M.I."/>
            <person name="Fresquez Z.A."/>
            <person name="Rosas U."/>
            <person name="Zhang J."/>
            <person name="Talag J."/>
            <person name="Lee S."/>
            <person name="Kudrna D."/>
            <person name="Powell R.F."/>
            <person name="Leitch I.J."/>
            <person name="Krueger R.R."/>
            <person name="Wing R.A."/>
            <person name="Amiri K.M.A."/>
            <person name="Purugganan M.D."/>
        </authorList>
    </citation>
    <scope>NUCLEOTIDE SEQUENCE [LARGE SCALE GENOMIC DNA]</scope>
    <source>
        <strain evidence="3">cv. Khalas</strain>
    </source>
</reference>
<dbReference type="PANTHER" id="PTHR47926">
    <property type="entry name" value="PENTATRICOPEPTIDE REPEAT-CONTAINING PROTEIN"/>
    <property type="match status" value="1"/>
</dbReference>
<keyword evidence="3" id="KW-1185">Reference proteome</keyword>
<sequence length="185" mass="20158">MYAKCGCLEMACGLFDSIVKKNLVSWNVMIMGLAIHGKASECLELFSKMLKDGPRPNSLTFVGVLSACAHAGWLKEGKEYFDKMTRVYGIAVRAEHCSCMVHLMGQAGLLTEAFEFIRESPVEPDVATWGALLSACRVHGCAELGKFVGERILELDPSHSGAYVQLSSMFAAPVSGGKFWKSGRK</sequence>
<protein>
    <submittedName>
        <fullName evidence="4">Pentatricopeptide repeat-containing protein At2g13600-like</fullName>
    </submittedName>
</protein>
<dbReference type="GO" id="GO:0003723">
    <property type="term" value="F:RNA binding"/>
    <property type="evidence" value="ECO:0007669"/>
    <property type="project" value="InterPro"/>
</dbReference>
<keyword evidence="1" id="KW-0677">Repeat</keyword>
<dbReference type="RefSeq" id="XP_038971155.1">
    <property type="nucleotide sequence ID" value="XM_039115227.1"/>
</dbReference>
<dbReference type="NCBIfam" id="TIGR00756">
    <property type="entry name" value="PPR"/>
    <property type="match status" value="1"/>
</dbReference>
<proteinExistence type="predicted"/>
<dbReference type="Proteomes" id="UP000228380">
    <property type="component" value="Chromosome 17"/>
</dbReference>
<dbReference type="Pfam" id="PF13041">
    <property type="entry name" value="PPR_2"/>
    <property type="match status" value="1"/>
</dbReference>
<reference evidence="4" key="2">
    <citation type="submission" date="2025-08" db="UniProtKB">
        <authorList>
            <consortium name="RefSeq"/>
        </authorList>
    </citation>
    <scope>IDENTIFICATION</scope>
    <source>
        <tissue evidence="4">Young leaves</tissue>
    </source>
</reference>
<gene>
    <name evidence="4" type="primary">LOC120104306</name>
</gene>
<dbReference type="GO" id="GO:0009451">
    <property type="term" value="P:RNA modification"/>
    <property type="evidence" value="ECO:0007669"/>
    <property type="project" value="InterPro"/>
</dbReference>
<evidence type="ECO:0000256" key="2">
    <source>
        <dbReference type="PROSITE-ProRule" id="PRU00708"/>
    </source>
</evidence>
<dbReference type="PROSITE" id="PS51375">
    <property type="entry name" value="PPR"/>
    <property type="match status" value="1"/>
</dbReference>
<evidence type="ECO:0000313" key="4">
    <source>
        <dbReference type="RefSeq" id="XP_038971155.1"/>
    </source>
</evidence>
<dbReference type="OrthoDB" id="185373at2759"/>
<dbReference type="FunFam" id="1.25.40.10:FF:000090">
    <property type="entry name" value="Pentatricopeptide repeat-containing protein, chloroplastic"/>
    <property type="match status" value="1"/>
</dbReference>
<dbReference type="InterPro" id="IPR046960">
    <property type="entry name" value="PPR_At4g14850-like_plant"/>
</dbReference>
<dbReference type="AlphaFoldDB" id="A0A8B8ZAQ3"/>
<feature type="repeat" description="PPR" evidence="2">
    <location>
        <begin position="22"/>
        <end position="56"/>
    </location>
</feature>
<evidence type="ECO:0000313" key="3">
    <source>
        <dbReference type="Proteomes" id="UP000228380"/>
    </source>
</evidence>
<dbReference type="Pfam" id="PF01535">
    <property type="entry name" value="PPR"/>
    <property type="match status" value="1"/>
</dbReference>
<dbReference type="Gene3D" id="1.25.40.10">
    <property type="entry name" value="Tetratricopeptide repeat domain"/>
    <property type="match status" value="1"/>
</dbReference>
<dbReference type="GeneID" id="120104306"/>
<dbReference type="InterPro" id="IPR002885">
    <property type="entry name" value="PPR_rpt"/>
</dbReference>
<accession>A0A8B8ZAQ3</accession>
<name>A0A8B8ZAQ3_PHODC</name>
<evidence type="ECO:0000256" key="1">
    <source>
        <dbReference type="ARBA" id="ARBA00022737"/>
    </source>
</evidence>
<dbReference type="KEGG" id="pda:120104306"/>